<sequence>MDQTPEIKKSTIYLTEVETLAQQILTDKESKLRLSNAQNKFREAYRALQQNFDKKSWMKLGSVYIEISTEECKNIMKNELDKVTLDIDNLHETIRDKVHKLRDLEHQPGIEGFRLKPMTAAEVKAINKGFGLS</sequence>
<evidence type="ECO:0000313" key="1">
    <source>
        <dbReference type="EMBL" id="KAI4470709.1"/>
    </source>
</evidence>
<comment type="caution">
    <text evidence="1">The sequence shown here is derived from an EMBL/GenBank/DDBJ whole genome shotgun (WGS) entry which is preliminary data.</text>
</comment>
<reference evidence="1" key="1">
    <citation type="submission" date="2022-04" db="EMBL/GenBank/DDBJ databases">
        <title>Chromosome-scale genome assembly of Holotrichia oblita Faldermann.</title>
        <authorList>
            <person name="Rongchong L."/>
        </authorList>
    </citation>
    <scope>NUCLEOTIDE SEQUENCE</scope>
    <source>
        <strain evidence="1">81SQS9</strain>
    </source>
</reference>
<organism evidence="1 2">
    <name type="scientific">Holotrichia oblita</name>
    <name type="common">Chafer beetle</name>
    <dbReference type="NCBI Taxonomy" id="644536"/>
    <lineage>
        <taxon>Eukaryota</taxon>
        <taxon>Metazoa</taxon>
        <taxon>Ecdysozoa</taxon>
        <taxon>Arthropoda</taxon>
        <taxon>Hexapoda</taxon>
        <taxon>Insecta</taxon>
        <taxon>Pterygota</taxon>
        <taxon>Neoptera</taxon>
        <taxon>Endopterygota</taxon>
        <taxon>Coleoptera</taxon>
        <taxon>Polyphaga</taxon>
        <taxon>Scarabaeiformia</taxon>
        <taxon>Scarabaeidae</taxon>
        <taxon>Melolonthinae</taxon>
        <taxon>Holotrichia</taxon>
    </lineage>
</organism>
<dbReference type="Proteomes" id="UP001056778">
    <property type="component" value="Chromosome 1"/>
</dbReference>
<evidence type="ECO:0000313" key="2">
    <source>
        <dbReference type="Proteomes" id="UP001056778"/>
    </source>
</evidence>
<proteinExistence type="predicted"/>
<gene>
    <name evidence="1" type="ORF">MML48_1g18981</name>
</gene>
<dbReference type="EMBL" id="CM043015">
    <property type="protein sequence ID" value="KAI4470709.1"/>
    <property type="molecule type" value="Genomic_DNA"/>
</dbReference>
<name>A0ACB9TV26_HOLOL</name>
<keyword evidence="2" id="KW-1185">Reference proteome</keyword>
<accession>A0ACB9TV26</accession>
<protein>
    <submittedName>
        <fullName evidence="1">Uncharacterized protein</fullName>
    </submittedName>
</protein>